<keyword evidence="1" id="KW-1133">Transmembrane helix</keyword>
<evidence type="ECO:0000256" key="1">
    <source>
        <dbReference type="SAM" id="Phobius"/>
    </source>
</evidence>
<accession>A0A6A5W1Q3</accession>
<organism evidence="2 3">
    <name type="scientific">Amniculicola lignicola CBS 123094</name>
    <dbReference type="NCBI Taxonomy" id="1392246"/>
    <lineage>
        <taxon>Eukaryota</taxon>
        <taxon>Fungi</taxon>
        <taxon>Dikarya</taxon>
        <taxon>Ascomycota</taxon>
        <taxon>Pezizomycotina</taxon>
        <taxon>Dothideomycetes</taxon>
        <taxon>Pleosporomycetidae</taxon>
        <taxon>Pleosporales</taxon>
        <taxon>Amniculicolaceae</taxon>
        <taxon>Amniculicola</taxon>
    </lineage>
</organism>
<gene>
    <name evidence="2" type="ORF">P154DRAFT_358789</name>
</gene>
<feature type="transmembrane region" description="Helical" evidence="1">
    <location>
        <begin position="60"/>
        <end position="83"/>
    </location>
</feature>
<reference evidence="2" key="1">
    <citation type="journal article" date="2020" name="Stud. Mycol.">
        <title>101 Dothideomycetes genomes: a test case for predicting lifestyles and emergence of pathogens.</title>
        <authorList>
            <person name="Haridas S."/>
            <person name="Albert R."/>
            <person name="Binder M."/>
            <person name="Bloem J."/>
            <person name="Labutti K."/>
            <person name="Salamov A."/>
            <person name="Andreopoulos B."/>
            <person name="Baker S."/>
            <person name="Barry K."/>
            <person name="Bills G."/>
            <person name="Bluhm B."/>
            <person name="Cannon C."/>
            <person name="Castanera R."/>
            <person name="Culley D."/>
            <person name="Daum C."/>
            <person name="Ezra D."/>
            <person name="Gonzalez J."/>
            <person name="Henrissat B."/>
            <person name="Kuo A."/>
            <person name="Liang C."/>
            <person name="Lipzen A."/>
            <person name="Lutzoni F."/>
            <person name="Magnuson J."/>
            <person name="Mondo S."/>
            <person name="Nolan M."/>
            <person name="Ohm R."/>
            <person name="Pangilinan J."/>
            <person name="Park H.-J."/>
            <person name="Ramirez L."/>
            <person name="Alfaro M."/>
            <person name="Sun H."/>
            <person name="Tritt A."/>
            <person name="Yoshinaga Y."/>
            <person name="Zwiers L.-H."/>
            <person name="Turgeon B."/>
            <person name="Goodwin S."/>
            <person name="Spatafora J."/>
            <person name="Crous P."/>
            <person name="Grigoriev I."/>
        </authorList>
    </citation>
    <scope>NUCLEOTIDE SEQUENCE</scope>
    <source>
        <strain evidence="2">CBS 123094</strain>
    </source>
</reference>
<name>A0A6A5W1Q3_9PLEO</name>
<sequence>MPSRSTITTPRHWTFLEAEKMSEMPSEHIYSLPISISAMENCVATGPCIYLCFLVAERTLLWPVIFLLFAIGHGFPPSMFVFLTGIPAPYIRYSFPRPSPESLVSNLPRTAHSHALDV</sequence>
<proteinExistence type="predicted"/>
<dbReference type="AlphaFoldDB" id="A0A6A5W1Q3"/>
<dbReference type="Proteomes" id="UP000799779">
    <property type="component" value="Unassembled WGS sequence"/>
</dbReference>
<keyword evidence="1" id="KW-0812">Transmembrane</keyword>
<evidence type="ECO:0000313" key="3">
    <source>
        <dbReference type="Proteomes" id="UP000799779"/>
    </source>
</evidence>
<keyword evidence="1" id="KW-0472">Membrane</keyword>
<evidence type="ECO:0000313" key="2">
    <source>
        <dbReference type="EMBL" id="KAF1995117.1"/>
    </source>
</evidence>
<dbReference type="EMBL" id="ML977645">
    <property type="protein sequence ID" value="KAF1995117.1"/>
    <property type="molecule type" value="Genomic_DNA"/>
</dbReference>
<protein>
    <submittedName>
        <fullName evidence="2">Uncharacterized protein</fullName>
    </submittedName>
</protein>
<keyword evidence="3" id="KW-1185">Reference proteome</keyword>